<feature type="region of interest" description="Disordered" evidence="1">
    <location>
        <begin position="1"/>
        <end position="23"/>
    </location>
</feature>
<dbReference type="EMBL" id="OJIN01000230">
    <property type="protein sequence ID" value="SPD76193.1"/>
    <property type="molecule type" value="Genomic_DNA"/>
</dbReference>
<evidence type="ECO:0000313" key="2">
    <source>
        <dbReference type="EMBL" id="SPD76193.1"/>
    </source>
</evidence>
<dbReference type="AlphaFoldDB" id="A0A445N3C8"/>
<proteinExistence type="predicted"/>
<accession>A0A445N3C8</accession>
<reference evidence="2" key="1">
    <citation type="submission" date="2018-01" db="EMBL/GenBank/DDBJ databases">
        <authorList>
            <person name="Regsiter A."/>
            <person name="William W."/>
        </authorList>
    </citation>
    <scope>NUCLEOTIDE SEQUENCE</scope>
    <source>
        <strain evidence="2">TRIP AH-1</strain>
    </source>
</reference>
<sequence length="54" mass="6435">MIEHPGDETVGGITYPGNDKNEEGRQKIIIYQIDNEDWREYNPEDRDQIRDCHM</sequence>
<name>A0A445N3C8_9BACT</name>
<protein>
    <submittedName>
        <fullName evidence="2">Uncharacterized protein</fullName>
    </submittedName>
</protein>
<evidence type="ECO:0000256" key="1">
    <source>
        <dbReference type="SAM" id="MobiDB-lite"/>
    </source>
</evidence>
<gene>
    <name evidence="2" type="ORF">PITCH_A840079</name>
</gene>
<organism evidence="2">
    <name type="scientific">uncultured Desulfobacterium sp</name>
    <dbReference type="NCBI Taxonomy" id="201089"/>
    <lineage>
        <taxon>Bacteria</taxon>
        <taxon>Pseudomonadati</taxon>
        <taxon>Thermodesulfobacteriota</taxon>
        <taxon>Desulfobacteria</taxon>
        <taxon>Desulfobacterales</taxon>
        <taxon>Desulfobacteriaceae</taxon>
        <taxon>Desulfobacterium</taxon>
        <taxon>environmental samples</taxon>
    </lineage>
</organism>